<dbReference type="PANTHER" id="PTHR11118">
    <property type="entry name" value="RNA-SPLICING LIGASE RTCB HOMOLOG"/>
    <property type="match status" value="1"/>
</dbReference>
<feature type="binding site" evidence="11">
    <location>
        <position position="192"/>
    </location>
    <ligand>
        <name>Mn(2+)</name>
        <dbReference type="ChEBI" id="CHEBI:29035"/>
        <label>2</label>
    </ligand>
</feature>
<evidence type="ECO:0000256" key="11">
    <source>
        <dbReference type="PIRSR" id="PIRSR601233-3"/>
    </source>
</evidence>
<organism evidence="12">
    <name type="scientific">Enterocloster bolteae</name>
    <dbReference type="NCBI Taxonomy" id="208479"/>
    <lineage>
        <taxon>Bacteria</taxon>
        <taxon>Bacillati</taxon>
        <taxon>Bacillota</taxon>
        <taxon>Clostridia</taxon>
        <taxon>Lachnospirales</taxon>
        <taxon>Lachnospiraceae</taxon>
        <taxon>Enterocloster</taxon>
    </lineage>
</organism>
<evidence type="ECO:0000256" key="8">
    <source>
        <dbReference type="ARBA" id="ARBA00047746"/>
    </source>
</evidence>
<name>A0A6N2UGM2_9FIRM</name>
<accession>A0A6N2UGM2</accession>
<comment type="cofactor">
    <cofactor evidence="11">
        <name>Mn(2+)</name>
        <dbReference type="ChEBI" id="CHEBI:29035"/>
    </cofactor>
    <text evidence="11">Binds 2 manganese ions per subunit.</text>
</comment>
<protein>
    <recommendedName>
        <fullName evidence="1">3'-phosphate/5'-hydroxy nucleic acid ligase</fullName>
        <ecNumber evidence="1">6.5.1.8</ecNumber>
    </recommendedName>
</protein>
<keyword evidence="3 11" id="KW-0479">Metal-binding</keyword>
<evidence type="ECO:0000256" key="6">
    <source>
        <dbReference type="ARBA" id="ARBA00023134"/>
    </source>
</evidence>
<feature type="binding site" evidence="10">
    <location>
        <begin position="314"/>
        <end position="317"/>
    </location>
    <ligand>
        <name>GMP</name>
        <dbReference type="ChEBI" id="CHEBI:58115"/>
    </ligand>
</feature>
<dbReference type="GO" id="GO:0006396">
    <property type="term" value="P:RNA processing"/>
    <property type="evidence" value="ECO:0007669"/>
    <property type="project" value="InterPro"/>
</dbReference>
<proteinExistence type="predicted"/>
<dbReference type="GO" id="GO:0046872">
    <property type="term" value="F:metal ion binding"/>
    <property type="evidence" value="ECO:0007669"/>
    <property type="project" value="UniProtKB-KW"/>
</dbReference>
<evidence type="ECO:0000256" key="5">
    <source>
        <dbReference type="ARBA" id="ARBA00022800"/>
    </source>
</evidence>
<dbReference type="NCBIfam" id="TIGR03073">
    <property type="entry name" value="release_rtcB"/>
    <property type="match status" value="1"/>
</dbReference>
<dbReference type="AlphaFoldDB" id="A0A6N2UGM2"/>
<evidence type="ECO:0000256" key="1">
    <source>
        <dbReference type="ARBA" id="ARBA00012726"/>
    </source>
</evidence>
<dbReference type="EMBL" id="CACRTF010000011">
    <property type="protein sequence ID" value="VYT16739.1"/>
    <property type="molecule type" value="Genomic_DNA"/>
</dbReference>
<feature type="binding site" evidence="11">
    <location>
        <position position="161"/>
    </location>
    <ligand>
        <name>Mn(2+)</name>
        <dbReference type="ChEBI" id="CHEBI:29035"/>
        <label>1</label>
    </ligand>
</feature>
<gene>
    <name evidence="12" type="primary">rtcB_3</name>
    <name evidence="12" type="ORF">CBLFYP116_02136</name>
</gene>
<reference evidence="12" key="1">
    <citation type="submission" date="2019-11" db="EMBL/GenBank/DDBJ databases">
        <authorList>
            <person name="Feng L."/>
        </authorList>
    </citation>
    <scope>NUCLEOTIDE SEQUENCE</scope>
    <source>
        <strain evidence="12">CbolteaeLFYP116</strain>
    </source>
</reference>
<dbReference type="InterPro" id="IPR001233">
    <property type="entry name" value="RtcB"/>
</dbReference>
<evidence type="ECO:0000313" key="12">
    <source>
        <dbReference type="EMBL" id="VYT16739.1"/>
    </source>
</evidence>
<keyword evidence="5" id="KW-0692">RNA repair</keyword>
<dbReference type="SUPFAM" id="SSF103365">
    <property type="entry name" value="Hypothetical protein PH1602"/>
    <property type="match status" value="1"/>
</dbReference>
<dbReference type="PANTHER" id="PTHR11118:SF1">
    <property type="entry name" value="RNA-SPLICING LIGASE RTCB HOMOLOG"/>
    <property type="match status" value="1"/>
</dbReference>
<dbReference type="EC" id="6.5.1.8" evidence="1"/>
<keyword evidence="4 10" id="KW-0547">Nucleotide-binding</keyword>
<comment type="catalytic activity">
    <reaction evidence="8">
        <text>a 3'-end 3'-phospho-ribonucleotide-RNA + a 5'-end dephospho-ribonucleoside-RNA + GTP = a ribonucleotidyl-ribonucleotide-RNA + GMP + diphosphate</text>
        <dbReference type="Rhea" id="RHEA:68076"/>
        <dbReference type="Rhea" id="RHEA-COMP:10463"/>
        <dbReference type="Rhea" id="RHEA-COMP:13936"/>
        <dbReference type="Rhea" id="RHEA-COMP:17355"/>
        <dbReference type="ChEBI" id="CHEBI:33019"/>
        <dbReference type="ChEBI" id="CHEBI:37565"/>
        <dbReference type="ChEBI" id="CHEBI:58115"/>
        <dbReference type="ChEBI" id="CHEBI:83062"/>
        <dbReference type="ChEBI" id="CHEBI:138284"/>
        <dbReference type="ChEBI" id="CHEBI:173118"/>
        <dbReference type="EC" id="6.5.1.8"/>
    </reaction>
</comment>
<feature type="binding site" evidence="11">
    <location>
        <position position="262"/>
    </location>
    <ligand>
        <name>Mn(2+)</name>
        <dbReference type="ChEBI" id="CHEBI:29035"/>
        <label>2</label>
    </ligand>
</feature>
<keyword evidence="6 10" id="KW-0342">GTP-binding</keyword>
<dbReference type="NCBIfam" id="NF007153">
    <property type="entry name" value="PRK09588.1"/>
    <property type="match status" value="1"/>
</dbReference>
<evidence type="ECO:0000256" key="10">
    <source>
        <dbReference type="PIRSR" id="PIRSR601233-2"/>
    </source>
</evidence>
<dbReference type="InterPro" id="IPR036025">
    <property type="entry name" value="RtcB-like_sf"/>
</dbReference>
<evidence type="ECO:0000256" key="7">
    <source>
        <dbReference type="ARBA" id="ARBA00023211"/>
    </source>
</evidence>
<feature type="active site" description="GMP-histidine intermediate" evidence="9">
    <location>
        <position position="314"/>
    </location>
</feature>
<dbReference type="GO" id="GO:0005525">
    <property type="term" value="F:GTP binding"/>
    <property type="evidence" value="ECO:0007669"/>
    <property type="project" value="UniProtKB-KW"/>
</dbReference>
<dbReference type="GO" id="GO:0042245">
    <property type="term" value="P:RNA repair"/>
    <property type="evidence" value="ECO:0007669"/>
    <property type="project" value="UniProtKB-KW"/>
</dbReference>
<dbReference type="GO" id="GO:0003972">
    <property type="term" value="F:RNA ligase (ATP) activity"/>
    <property type="evidence" value="ECO:0007669"/>
    <property type="project" value="TreeGrafter"/>
</dbReference>
<dbReference type="Gene3D" id="3.90.1860.10">
    <property type="entry name" value="tRNA-splicing ligase RtcB"/>
    <property type="match status" value="2"/>
</dbReference>
<feature type="binding site" evidence="10">
    <location>
        <begin position="262"/>
        <end position="263"/>
    </location>
    <ligand>
        <name>GMP</name>
        <dbReference type="ChEBI" id="CHEBI:58115"/>
    </ligand>
</feature>
<sequence length="393" mass="43604">MFFLMRTACCRVFLYPFLGKMTEVWAELSAYEGEFDLEKENCILISSGKNWMEQAAKDQLLAVSRLPGVVKAVGLPDLHPGRIPVGTAVLSRGVLYPHLLGNDIGCGMSLFDTGVKKKKFKQEKWVSRLEAVRELEDIPFSNPYEEECPIRDLGTLGGGNHFAEFQCVERIYDQEAAGSLGLCADRILLLVHCGSRGYGQEILSRFWVPEGLADGSEQAEAYMAEHDRALRWAVRNRRAAAQKLLAWLGGASEPELLMDSCHNYLERTKDGLLHRKGSVSASKGAVVIPGSRGSLTYVCIPREDTAVSLNSLSHGAGRKWARSICKSRIDQKYDRDSIRCTGLKSRVVCHDTNLLFAEAPEAYKNVEQVMGVLQEYGLIDIAATLRPLITFKG</sequence>
<dbReference type="InterPro" id="IPR017510">
    <property type="entry name" value="RtcB2"/>
</dbReference>
<feature type="binding site" evidence="10">
    <location>
        <begin position="160"/>
        <end position="164"/>
    </location>
    <ligand>
        <name>GMP</name>
        <dbReference type="ChEBI" id="CHEBI:58115"/>
    </ligand>
</feature>
<keyword evidence="2 12" id="KW-0436">Ligase</keyword>
<evidence type="ECO:0000256" key="4">
    <source>
        <dbReference type="ARBA" id="ARBA00022741"/>
    </source>
</evidence>
<dbReference type="GO" id="GO:0170057">
    <property type="term" value="F:RNA ligase (GTP) activity"/>
    <property type="evidence" value="ECO:0007669"/>
    <property type="project" value="UniProtKB-EC"/>
</dbReference>
<keyword evidence="7 11" id="KW-0464">Manganese</keyword>
<evidence type="ECO:0000256" key="9">
    <source>
        <dbReference type="PIRSR" id="PIRSR601233-1"/>
    </source>
</evidence>
<dbReference type="Pfam" id="PF01139">
    <property type="entry name" value="RtcB"/>
    <property type="match status" value="3"/>
</dbReference>
<evidence type="ECO:0000256" key="2">
    <source>
        <dbReference type="ARBA" id="ARBA00022598"/>
    </source>
</evidence>
<feature type="binding site" evidence="10">
    <location>
        <position position="392"/>
    </location>
    <ligand>
        <name>GMP</name>
        <dbReference type="ChEBI" id="CHEBI:58115"/>
    </ligand>
</feature>
<evidence type="ECO:0000256" key="3">
    <source>
        <dbReference type="ARBA" id="ARBA00022723"/>
    </source>
</evidence>